<proteinExistence type="predicted"/>
<comment type="caution">
    <text evidence="1">The sequence shown here is derived from an EMBL/GenBank/DDBJ whole genome shotgun (WGS) entry which is preliminary data.</text>
</comment>
<sequence length="153" mass="16949">GCVHIPINTETYSYSLRSTVSLCGKVKLEDFRGKEYFKIRAGNKHYAQTHSLPIKHEFFTTPTKSNRDPQSMVPATVYIISVVFQGPPTADNNLHIIAHKRTNHSPRSFPSLYPMGGLSGNDGLRLPCQQLSRAADCSTANESQCRRAALKSA</sequence>
<name>A0ABV0NK68_9TELE</name>
<dbReference type="Proteomes" id="UP001476798">
    <property type="component" value="Unassembled WGS sequence"/>
</dbReference>
<evidence type="ECO:0000313" key="2">
    <source>
        <dbReference type="Proteomes" id="UP001476798"/>
    </source>
</evidence>
<organism evidence="1 2">
    <name type="scientific">Goodea atripinnis</name>
    <dbReference type="NCBI Taxonomy" id="208336"/>
    <lineage>
        <taxon>Eukaryota</taxon>
        <taxon>Metazoa</taxon>
        <taxon>Chordata</taxon>
        <taxon>Craniata</taxon>
        <taxon>Vertebrata</taxon>
        <taxon>Euteleostomi</taxon>
        <taxon>Actinopterygii</taxon>
        <taxon>Neopterygii</taxon>
        <taxon>Teleostei</taxon>
        <taxon>Neoteleostei</taxon>
        <taxon>Acanthomorphata</taxon>
        <taxon>Ovalentaria</taxon>
        <taxon>Atherinomorphae</taxon>
        <taxon>Cyprinodontiformes</taxon>
        <taxon>Goodeidae</taxon>
        <taxon>Goodea</taxon>
    </lineage>
</organism>
<gene>
    <name evidence="1" type="ORF">GOODEAATRI_005940</name>
</gene>
<keyword evidence="2" id="KW-1185">Reference proteome</keyword>
<dbReference type="EMBL" id="JAHRIO010040257">
    <property type="protein sequence ID" value="MEQ2170968.1"/>
    <property type="molecule type" value="Genomic_DNA"/>
</dbReference>
<feature type="non-terminal residue" evidence="1">
    <location>
        <position position="1"/>
    </location>
</feature>
<reference evidence="1 2" key="1">
    <citation type="submission" date="2021-06" db="EMBL/GenBank/DDBJ databases">
        <authorList>
            <person name="Palmer J.M."/>
        </authorList>
    </citation>
    <scope>NUCLEOTIDE SEQUENCE [LARGE SCALE GENOMIC DNA]</scope>
    <source>
        <strain evidence="1 2">GA_2019</strain>
        <tissue evidence="1">Muscle</tissue>
    </source>
</reference>
<protein>
    <submittedName>
        <fullName evidence="1">Uncharacterized protein</fullName>
    </submittedName>
</protein>
<evidence type="ECO:0000313" key="1">
    <source>
        <dbReference type="EMBL" id="MEQ2170968.1"/>
    </source>
</evidence>
<accession>A0ABV0NK68</accession>